<keyword evidence="2" id="KW-1185">Reference proteome</keyword>
<evidence type="ECO:0000313" key="1">
    <source>
        <dbReference type="EMBL" id="KAK9326156.1"/>
    </source>
</evidence>
<gene>
    <name evidence="1" type="ORF">V1517DRAFT_311941</name>
</gene>
<evidence type="ECO:0000313" key="2">
    <source>
        <dbReference type="Proteomes" id="UP001489719"/>
    </source>
</evidence>
<dbReference type="EMBL" id="MU970035">
    <property type="protein sequence ID" value="KAK9326156.1"/>
    <property type="molecule type" value="Genomic_DNA"/>
</dbReference>
<comment type="caution">
    <text evidence="1">The sequence shown here is derived from an EMBL/GenBank/DDBJ whole genome shotgun (WGS) entry which is preliminary data.</text>
</comment>
<proteinExistence type="predicted"/>
<organism evidence="1 2">
    <name type="scientific">Lipomyces orientalis</name>
    <dbReference type="NCBI Taxonomy" id="1233043"/>
    <lineage>
        <taxon>Eukaryota</taxon>
        <taxon>Fungi</taxon>
        <taxon>Dikarya</taxon>
        <taxon>Ascomycota</taxon>
        <taxon>Saccharomycotina</taxon>
        <taxon>Lipomycetes</taxon>
        <taxon>Lipomycetales</taxon>
        <taxon>Lipomycetaceae</taxon>
        <taxon>Lipomyces</taxon>
    </lineage>
</organism>
<sequence length="509" mass="56590">MITVDVDSLDVHVDHGLADNGPTSSNDPHGQKRAHEETERMFDLNDAEQLRFIAEQLENVSGANHVSMEEEIHHEDSYDFALDDFTSSQDPSMQLKVQSMPILDNLSSQILTTLGRGTYQDTFNVVTQPESDQGQAYRTLTSLFDQTKKLYTHDAFLSASTLGFSKSPRYRSIIRKANLATFVSSVFGSTEVGFFHLNEYFLDSFVPDGARLLKSQGALYLDLKTQAFISAMGQGERSKEEILDDLFPEDLDQLLVTRRHGARSLTPSEQDFIARCKSRKEILAATDPSENLSEKYVWQDFLKDISEYVSKNYQTLTVLPPQTVSKRPRRSNVPDTSLSNFATSSNVVHASPVVPATVQQNAEATASSEIPVDPIMSGDTSAAGSYPAGRASVGPSSPPARVKSGRNRALTNGSSRRRPWTKEEETALMQGLDEVKGPRWSQILEMYGPGGRISEVLKDRNQVQLKDKARNLKLFFLKSGLQVPYYLKFVTGELKSRGGKRQQSAEDSV</sequence>
<name>A0ACC3TYV5_9ASCO</name>
<accession>A0ACC3TYV5</accession>
<reference evidence="2" key="1">
    <citation type="journal article" date="2024" name="Front. Bioeng. Biotechnol.">
        <title>Genome-scale model development and genomic sequencing of the oleaginous clade Lipomyces.</title>
        <authorList>
            <person name="Czajka J.J."/>
            <person name="Han Y."/>
            <person name="Kim J."/>
            <person name="Mondo S.J."/>
            <person name="Hofstad B.A."/>
            <person name="Robles A."/>
            <person name="Haridas S."/>
            <person name="Riley R."/>
            <person name="LaButti K."/>
            <person name="Pangilinan J."/>
            <person name="Andreopoulos W."/>
            <person name="Lipzen A."/>
            <person name="Yan J."/>
            <person name="Wang M."/>
            <person name="Ng V."/>
            <person name="Grigoriev I.V."/>
            <person name="Spatafora J.W."/>
            <person name="Magnuson J.K."/>
            <person name="Baker S.E."/>
            <person name="Pomraning K.R."/>
        </authorList>
    </citation>
    <scope>NUCLEOTIDE SEQUENCE [LARGE SCALE GENOMIC DNA]</scope>
    <source>
        <strain evidence="2">CBS 10300</strain>
    </source>
</reference>
<protein>
    <submittedName>
        <fullName evidence="1">Telomere repeat binding factor-domain-containing protein</fullName>
    </submittedName>
</protein>
<dbReference type="Proteomes" id="UP001489719">
    <property type="component" value="Unassembled WGS sequence"/>
</dbReference>